<feature type="compositionally biased region" description="Low complexity" evidence="15">
    <location>
        <begin position="1"/>
        <end position="13"/>
    </location>
</feature>
<keyword evidence="18" id="KW-1185">Reference proteome</keyword>
<feature type="compositionally biased region" description="Basic and acidic residues" evidence="15">
    <location>
        <begin position="358"/>
        <end position="369"/>
    </location>
</feature>
<dbReference type="PROSITE" id="PS50405">
    <property type="entry name" value="GST_CTER"/>
    <property type="match status" value="1"/>
</dbReference>
<evidence type="ECO:0000259" key="16">
    <source>
        <dbReference type="PROSITE" id="PS50405"/>
    </source>
</evidence>
<feature type="compositionally biased region" description="Low complexity" evidence="15">
    <location>
        <begin position="308"/>
        <end position="318"/>
    </location>
</feature>
<dbReference type="PRINTS" id="PR01263">
    <property type="entry name" value="INTCLCHANNEL"/>
</dbReference>
<keyword evidence="10 14" id="KW-0869">Chloride channel</keyword>
<feature type="compositionally biased region" description="Gly residues" evidence="15">
    <location>
        <begin position="156"/>
        <end position="169"/>
    </location>
</feature>
<proteinExistence type="inferred from homology"/>
<comment type="similarity">
    <text evidence="1 14">Belongs to the chloride channel CLIC family.</text>
</comment>
<feature type="domain" description="GST C-terminal" evidence="16">
    <location>
        <begin position="445"/>
        <end position="616"/>
    </location>
</feature>
<keyword evidence="2 14" id="KW-0813">Transport</keyword>
<dbReference type="Pfam" id="PF22441">
    <property type="entry name" value="CLIC-like_N"/>
    <property type="match status" value="1"/>
</dbReference>
<evidence type="ECO:0000256" key="5">
    <source>
        <dbReference type="ARBA" id="ARBA00022882"/>
    </source>
</evidence>
<reference evidence="17 18" key="1">
    <citation type="submission" date="2016-06" db="EMBL/GenBank/DDBJ databases">
        <title>Genome of Rhinopithecus bieti.</title>
        <authorList>
            <person name="Wu"/>
            <person name="C.-I. and Zhang"/>
            <person name="Y."/>
        </authorList>
    </citation>
    <scope>NUCLEOTIDE SEQUENCE</scope>
</reference>
<dbReference type="PANTHER" id="PTHR45476:SF1">
    <property type="entry name" value="CHLORIDE INTRACELLULAR CHANNEL PROTEIN 6"/>
    <property type="match status" value="1"/>
</dbReference>
<evidence type="ECO:0000256" key="6">
    <source>
        <dbReference type="ARBA" id="ARBA00022989"/>
    </source>
</evidence>
<dbReference type="Ensembl" id="ENSRBIT00000045306.1">
    <property type="protein sequence ID" value="ENSRBIP00000021421.1"/>
    <property type="gene ID" value="ENSRBIG00000034684.1"/>
</dbReference>
<comment type="subcellular location">
    <subcellularLocation>
        <location evidence="14">Membrane</location>
        <topology evidence="14">Single-pass membrane protein</topology>
    </subcellularLocation>
    <subcellularLocation>
        <location evidence="14">Cytoplasm</location>
    </subcellularLocation>
</comment>
<comment type="domain">
    <text evidence="14">Members of this family may change from a globular, soluble state to a state where the N-terminal domain is inserted into the membrane and functions as chloride channel. A conformation change of the N-terminal domain is thought to expose hydrophobic surfaces that trigger membrane insertion.</text>
</comment>
<evidence type="ECO:0000313" key="17">
    <source>
        <dbReference type="Ensembl" id="ENSRBIP00000021421.1"/>
    </source>
</evidence>
<evidence type="ECO:0000256" key="14">
    <source>
        <dbReference type="RuleBase" id="RU362009"/>
    </source>
</evidence>
<dbReference type="OMA" id="NMDTEAP"/>
<organism evidence="17 18">
    <name type="scientific">Rhinopithecus bieti</name>
    <name type="common">Black snub-nosed monkey</name>
    <name type="synonym">Pygathrix bieti</name>
    <dbReference type="NCBI Taxonomy" id="61621"/>
    <lineage>
        <taxon>Eukaryota</taxon>
        <taxon>Metazoa</taxon>
        <taxon>Chordata</taxon>
        <taxon>Craniata</taxon>
        <taxon>Vertebrata</taxon>
        <taxon>Euteleostomi</taxon>
        <taxon>Mammalia</taxon>
        <taxon>Eutheria</taxon>
        <taxon>Euarchontoglires</taxon>
        <taxon>Primates</taxon>
        <taxon>Haplorrhini</taxon>
        <taxon>Catarrhini</taxon>
        <taxon>Cercopithecidae</taxon>
        <taxon>Colobinae</taxon>
        <taxon>Rhinopithecus</taxon>
    </lineage>
</organism>
<dbReference type="GeneTree" id="ENSGT00940000159602"/>
<keyword evidence="3 14" id="KW-0963">Cytoplasm</keyword>
<dbReference type="InterPro" id="IPR002946">
    <property type="entry name" value="CLIC"/>
</dbReference>
<dbReference type="GO" id="GO:0016491">
    <property type="term" value="F:oxidoreductase activity"/>
    <property type="evidence" value="ECO:0007669"/>
    <property type="project" value="UniProtKB-KW"/>
</dbReference>
<evidence type="ECO:0000256" key="11">
    <source>
        <dbReference type="ARBA" id="ARBA00023214"/>
    </source>
</evidence>
<reference evidence="17" key="3">
    <citation type="submission" date="2025-09" db="UniProtKB">
        <authorList>
            <consortium name="Ensembl"/>
        </authorList>
    </citation>
    <scope>IDENTIFICATION</scope>
</reference>
<feature type="compositionally biased region" description="Low complexity" evidence="15">
    <location>
        <begin position="71"/>
        <end position="80"/>
    </location>
</feature>
<name>A0A2K6LD28_RHIBE</name>
<feature type="compositionally biased region" description="Basic and acidic residues" evidence="15">
    <location>
        <begin position="253"/>
        <end position="273"/>
    </location>
</feature>
<evidence type="ECO:0000256" key="3">
    <source>
        <dbReference type="ARBA" id="ARBA00022490"/>
    </source>
</evidence>
<keyword evidence="5 14" id="KW-0851">Voltage-gated channel</keyword>
<keyword evidence="11 14" id="KW-0868">Chloride</keyword>
<dbReference type="GO" id="GO:0005737">
    <property type="term" value="C:cytoplasm"/>
    <property type="evidence" value="ECO:0007669"/>
    <property type="project" value="UniProtKB-SubCell"/>
</dbReference>
<evidence type="ECO:0000256" key="1">
    <source>
        <dbReference type="ARBA" id="ARBA00007655"/>
    </source>
</evidence>
<dbReference type="GO" id="GO:0031749">
    <property type="term" value="F:D2 dopamine receptor binding"/>
    <property type="evidence" value="ECO:0007669"/>
    <property type="project" value="TreeGrafter"/>
</dbReference>
<dbReference type="InterPro" id="IPR010987">
    <property type="entry name" value="Glutathione-S-Trfase_C-like"/>
</dbReference>
<dbReference type="GO" id="GO:0005254">
    <property type="term" value="F:chloride channel activity"/>
    <property type="evidence" value="ECO:0007669"/>
    <property type="project" value="UniProtKB-KW"/>
</dbReference>
<sequence>MAEAAEPEGCAPGPQGPPEVPAPLAERPGEPGSAGGEAVGPEGSEGAEEAPRGAAAVKEVGGGGPDRGPEAEALGTTGAHGEAEAEEGAPEVAQVPQGGEETSGAQQVEGTSPGSCAQGESRVEAQREPEDSAAPERQEEAEQRPEAPESSRRRGGPGGGQHRSRGQGGDSVDAEGRVGDSVDAEGPAEDKAGDPAGDRVEAECPAGDSMDAEGPAGGARRVSGEPQEGGDRSLPPQAEAIEVADGESAGRSPGERAWDAAEETEVPRGKGSEEAAPGDARADAVEDGVGDGPQQKSGEEEERREQSPEGPSEEAAAGGEEEFPDSSPHEEASRCAAEPEAQLSNHLAEEGPAEAGDEAARMNGRREDGEASEEGALGQEHDITLFVKVKLASLNSKDDPLPFEVLVISDPRGTRASMRGREAGLKPADLQNLAPGTNPPFMTFDGEVKTDVNKIEEFLEEKLAPPRYPKLGTQHPESNSAGNDVFAKFSAFIKNTKKDANEIYEKNLLKALRKLDNYLNSPLPDEIDAYSTEDAAVSGRKFLDGDELTLADCNLLPKLHIIKIVAKKYRDFEFPSEMTGIWRYLNNAYARDEFTNTCPADQEIEHAYSDVAKRMK</sequence>
<keyword evidence="7" id="KW-0560">Oxidoreductase</keyword>
<dbReference type="Gene3D" id="3.40.30.10">
    <property type="entry name" value="Glutaredoxin"/>
    <property type="match status" value="1"/>
</dbReference>
<keyword evidence="6" id="KW-1133">Transmembrane helix</keyword>
<feature type="region of interest" description="Disordered" evidence="15">
    <location>
        <begin position="1"/>
        <end position="377"/>
    </location>
</feature>
<keyword evidence="4" id="KW-0812">Transmembrane</keyword>
<evidence type="ECO:0000256" key="12">
    <source>
        <dbReference type="ARBA" id="ARBA00023303"/>
    </source>
</evidence>
<dbReference type="InterPro" id="IPR053823">
    <property type="entry name" value="CLIC_N"/>
</dbReference>
<keyword evidence="12 14" id="KW-0407">Ion channel</keyword>
<evidence type="ECO:0000256" key="8">
    <source>
        <dbReference type="ARBA" id="ARBA00023065"/>
    </source>
</evidence>
<keyword evidence="8 14" id="KW-0406">Ion transport</keyword>
<accession>A0A2K6LD28</accession>
<evidence type="ECO:0000256" key="15">
    <source>
        <dbReference type="SAM" id="MobiDB-lite"/>
    </source>
</evidence>
<evidence type="ECO:0000313" key="18">
    <source>
        <dbReference type="Proteomes" id="UP000233180"/>
    </source>
</evidence>
<gene>
    <name evidence="17" type="primary">CLIC6</name>
</gene>
<protein>
    <recommendedName>
        <fullName evidence="14">Chloride intracellular channel protein</fullName>
    </recommendedName>
</protein>
<dbReference type="GO" id="GO:0034707">
    <property type="term" value="C:chloride channel complex"/>
    <property type="evidence" value="ECO:0007669"/>
    <property type="project" value="UniProtKB-KW"/>
</dbReference>
<dbReference type="Gene3D" id="1.20.1050.10">
    <property type="match status" value="1"/>
</dbReference>
<feature type="compositionally biased region" description="Basic and acidic residues" evidence="15">
    <location>
        <begin position="121"/>
        <end position="152"/>
    </location>
</feature>
<dbReference type="InterPro" id="IPR036282">
    <property type="entry name" value="Glutathione-S-Trfase_C_sf"/>
</dbReference>
<feature type="compositionally biased region" description="Basic and acidic residues" evidence="15">
    <location>
        <begin position="188"/>
        <end position="202"/>
    </location>
</feature>
<feature type="compositionally biased region" description="Basic and acidic residues" evidence="15">
    <location>
        <begin position="297"/>
        <end position="307"/>
    </location>
</feature>
<evidence type="ECO:0000256" key="9">
    <source>
        <dbReference type="ARBA" id="ARBA00023136"/>
    </source>
</evidence>
<dbReference type="FunFam" id="1.20.1050.10:FF:000001">
    <property type="entry name" value="Chloride intracellular channel 2"/>
    <property type="match status" value="1"/>
</dbReference>
<comment type="catalytic activity">
    <reaction evidence="13">
        <text>chloride(in) = chloride(out)</text>
        <dbReference type="Rhea" id="RHEA:29823"/>
        <dbReference type="ChEBI" id="CHEBI:17996"/>
    </reaction>
</comment>
<evidence type="ECO:0000256" key="7">
    <source>
        <dbReference type="ARBA" id="ARBA00023002"/>
    </source>
</evidence>
<dbReference type="AlphaFoldDB" id="A0A2K6LD28"/>
<dbReference type="Proteomes" id="UP000233180">
    <property type="component" value="Unassembled WGS sequence"/>
</dbReference>
<dbReference type="GO" id="GO:0031750">
    <property type="term" value="F:D3 dopamine receptor binding"/>
    <property type="evidence" value="ECO:0007669"/>
    <property type="project" value="TreeGrafter"/>
</dbReference>
<reference evidence="17" key="2">
    <citation type="submission" date="2025-08" db="UniProtKB">
        <authorList>
            <consortium name="Ensembl"/>
        </authorList>
    </citation>
    <scope>IDENTIFICATION</scope>
</reference>
<dbReference type="SUPFAM" id="SSF47616">
    <property type="entry name" value="GST C-terminal domain-like"/>
    <property type="match status" value="1"/>
</dbReference>
<feature type="compositionally biased region" description="Polar residues" evidence="15">
    <location>
        <begin position="103"/>
        <end position="115"/>
    </location>
</feature>
<evidence type="ECO:0000256" key="4">
    <source>
        <dbReference type="ARBA" id="ARBA00022692"/>
    </source>
</evidence>
<evidence type="ECO:0000256" key="13">
    <source>
        <dbReference type="ARBA" id="ARBA00024167"/>
    </source>
</evidence>
<evidence type="ECO:0000256" key="2">
    <source>
        <dbReference type="ARBA" id="ARBA00022448"/>
    </source>
</evidence>
<evidence type="ECO:0000256" key="10">
    <source>
        <dbReference type="ARBA" id="ARBA00023173"/>
    </source>
</evidence>
<dbReference type="GO" id="GO:0031751">
    <property type="term" value="F:D4 dopamine receptor binding"/>
    <property type="evidence" value="ECO:0007669"/>
    <property type="project" value="TreeGrafter"/>
</dbReference>
<dbReference type="PANTHER" id="PTHR45476">
    <property type="entry name" value="CHLORIDE INTRACELLULAR CHANNEL PROTEIN 6-RELATED"/>
    <property type="match status" value="1"/>
</dbReference>
<keyword evidence="9" id="KW-0472">Membrane</keyword>
<dbReference type="CDD" id="cd10301">
    <property type="entry name" value="GST_C_CLIC6"/>
    <property type="match status" value="1"/>
</dbReference>